<evidence type="ECO:0000313" key="3">
    <source>
        <dbReference type="EMBL" id="ANF97311.1"/>
    </source>
</evidence>
<dbReference type="Proteomes" id="UP000078148">
    <property type="component" value="Chromosome"/>
</dbReference>
<evidence type="ECO:0000313" key="4">
    <source>
        <dbReference type="Proteomes" id="UP000078148"/>
    </source>
</evidence>
<organism evidence="3 4">
    <name type="scientific">Paenibacillus bovis</name>
    <dbReference type="NCBI Taxonomy" id="1616788"/>
    <lineage>
        <taxon>Bacteria</taxon>
        <taxon>Bacillati</taxon>
        <taxon>Bacillota</taxon>
        <taxon>Bacilli</taxon>
        <taxon>Bacillales</taxon>
        <taxon>Paenibacillaceae</taxon>
        <taxon>Paenibacillus</taxon>
    </lineage>
</organism>
<proteinExistence type="predicted"/>
<dbReference type="Gene3D" id="2.60.120.380">
    <property type="match status" value="2"/>
</dbReference>
<reference evidence="3 4" key="2">
    <citation type="journal article" date="2016" name="Int. J. Syst. Evol. Microbiol.">
        <title>Paenibacillus bovis sp. nov., isolated from raw yak (Bos grunniens) milk.</title>
        <authorList>
            <person name="Gao C."/>
            <person name="Han J."/>
            <person name="Liu Z."/>
            <person name="Xu X."/>
            <person name="Hang F."/>
            <person name="Wu Z."/>
        </authorList>
    </citation>
    <scope>NUCLEOTIDE SEQUENCE [LARGE SCALE GENOMIC DNA]</scope>
    <source>
        <strain evidence="3 4">BD3526</strain>
    </source>
</reference>
<dbReference type="RefSeq" id="WP_060535424.1">
    <property type="nucleotide sequence ID" value="NZ_CP013023.1"/>
</dbReference>
<evidence type="ECO:0000256" key="2">
    <source>
        <dbReference type="SAM" id="SignalP"/>
    </source>
</evidence>
<feature type="region of interest" description="Disordered" evidence="1">
    <location>
        <begin position="28"/>
        <end position="49"/>
    </location>
</feature>
<dbReference type="AlphaFoldDB" id="A0A172ZI46"/>
<name>A0A172ZI46_9BACL</name>
<dbReference type="STRING" id="1616788.AR543_15755"/>
<reference evidence="4" key="1">
    <citation type="submission" date="2015-10" db="EMBL/GenBank/DDBJ databases">
        <title>Genome of Paenibacillus bovis sp. nov.</title>
        <authorList>
            <person name="Wu Z."/>
            <person name="Gao C."/>
            <person name="Liu Z."/>
            <person name="Zheng H."/>
        </authorList>
    </citation>
    <scope>NUCLEOTIDE SEQUENCE [LARGE SCALE GENOMIC DNA]</scope>
    <source>
        <strain evidence="4">BD3526</strain>
    </source>
</reference>
<feature type="chain" id="PRO_5008005928" description="Peptidase C-terminal archaeal/bacterial domain-containing protein" evidence="2">
    <location>
        <begin position="31"/>
        <end position="339"/>
    </location>
</feature>
<feature type="signal peptide" evidence="2">
    <location>
        <begin position="1"/>
        <end position="30"/>
    </location>
</feature>
<accession>A0A172ZI46</accession>
<dbReference type="OrthoDB" id="2586265at2"/>
<dbReference type="EMBL" id="CP013023">
    <property type="protein sequence ID" value="ANF97311.1"/>
    <property type="molecule type" value="Genomic_DNA"/>
</dbReference>
<evidence type="ECO:0008006" key="5">
    <source>
        <dbReference type="Google" id="ProtNLM"/>
    </source>
</evidence>
<sequence>MKLTYVFLRTMIMLLLFSWVSPELSSSVNAAGTPQPAEDSSSQPGTRSTGGGGMCFPYLTSNSDNATTTADTYITPNTAPSLPLSRSTQAPLPVNTSYETAIELTPGVPIEGYLPPDDQDCVWFQDALYYKITVTKTQKITALMLVPPGLDYSMYLEGTASFRHKGPYDQLSYVAQPGTYYLRVSEGHTRGSLTQPFNLRVMLSDKFDDYERYSDDSSATDAYYRGTSVQTIDNLYDEDWKMFGIDYPGTTTVRLDNPSAKGVYKVEIWDWADNVIATVKQNETKTLRLPVTSYFVRVYAPSKYDPDVPYTLTMDTKYDPQPVCDWDEEEPWKWVCTGP</sequence>
<feature type="compositionally biased region" description="Polar residues" evidence="1">
    <location>
        <begin position="28"/>
        <end position="47"/>
    </location>
</feature>
<protein>
    <recommendedName>
        <fullName evidence="5">Peptidase C-terminal archaeal/bacterial domain-containing protein</fullName>
    </recommendedName>
</protein>
<keyword evidence="4" id="KW-1185">Reference proteome</keyword>
<gene>
    <name evidence="3" type="ORF">AR543_15755</name>
</gene>
<evidence type="ECO:0000256" key="1">
    <source>
        <dbReference type="SAM" id="MobiDB-lite"/>
    </source>
</evidence>
<keyword evidence="2" id="KW-0732">Signal</keyword>
<dbReference type="KEGG" id="pbv:AR543_15755"/>